<gene>
    <name evidence="1" type="ORF">P3T76_004823</name>
</gene>
<evidence type="ECO:0000313" key="2">
    <source>
        <dbReference type="Proteomes" id="UP001259832"/>
    </source>
</evidence>
<reference evidence="1" key="1">
    <citation type="submission" date="2023-08" db="EMBL/GenBank/DDBJ databases">
        <title>Reference Genome Resource for the Citrus Pathogen Phytophthora citrophthora.</title>
        <authorList>
            <person name="Moller H."/>
            <person name="Coetzee B."/>
            <person name="Rose L.J."/>
            <person name="Van Niekerk J.M."/>
        </authorList>
    </citation>
    <scope>NUCLEOTIDE SEQUENCE</scope>
    <source>
        <strain evidence="1">STE-U-9442</strain>
    </source>
</reference>
<dbReference type="PANTHER" id="PTHR46586:SF3">
    <property type="entry name" value="ANKYRIN REPEAT-CONTAINING PROTEIN"/>
    <property type="match status" value="1"/>
</dbReference>
<name>A0AAD9GRE0_9STRA</name>
<sequence length="727" mass="82147">MNPLGENMSVNPPLLAVALVFRSKRKFDGPDDVISIVSAYVDSSVEQPLHKACKFGSVALLDRIWNSTVDLESSGWGLWSVRNLLRTQKLYGKFEFSLCLLEAAKRNRVDIAGWLFERFPYGVRQKVVCEAAKAGALEILQFFRANGTVIRGEEEDEEEGDEWDEEREDWEKGRYIHFGGYDAAHATLAGHVGLVKWIYEMSKETNERRNDNISIHAVLSVGNIAQAEWIMDQVDMMVPEGSDALYGAAANGHVKTLQWFQEIGKYTKWDGILVKAAEAGQLEVVQWIIDRDRVGNTLGYQSEYHMRGYDTGLRRTRITSLGGEASLAIHPAAINGHLEVARYLRSKIEKPYNEAEEKIEERRLSQTIREISNCSRHLTFSSIDDIVKIVSGETMMLAAERGHLDVVKWLYTEYYADLTMNLFWIRGKVDKNGYRYSKHGYCSVVDATAGKGHLAIVQYLLQVSAKRRNEPPRKKQCPEAYPVQSNRHEAPTIEGRCTKIAMDAAAANGHLDVVKWLHVNYSQGCTTRAMDLAACNGHLETVKKLHANRREGCTTKAMDGAGEYGHLHVVKWLHEHRSEGCTNEAMDGAADRGHFEMMKWLHENRPEIYPDAAMKVAPAHGHLNIVKWLHKHRATCTTQAMDRAAQGGHLRVLRWLFENQKEGFSSSALHDSAKEGQFEAVLILHNIAQQGLAKEVRAMDADQANASISKFYLEIRHHVWTPDSLRL</sequence>
<dbReference type="Pfam" id="PF13637">
    <property type="entry name" value="Ank_4"/>
    <property type="match status" value="3"/>
</dbReference>
<dbReference type="Proteomes" id="UP001259832">
    <property type="component" value="Unassembled WGS sequence"/>
</dbReference>
<accession>A0AAD9GRE0</accession>
<organism evidence="1 2">
    <name type="scientific">Phytophthora citrophthora</name>
    <dbReference type="NCBI Taxonomy" id="4793"/>
    <lineage>
        <taxon>Eukaryota</taxon>
        <taxon>Sar</taxon>
        <taxon>Stramenopiles</taxon>
        <taxon>Oomycota</taxon>
        <taxon>Peronosporomycetes</taxon>
        <taxon>Peronosporales</taxon>
        <taxon>Peronosporaceae</taxon>
        <taxon>Phytophthora</taxon>
    </lineage>
</organism>
<dbReference type="PANTHER" id="PTHR46586">
    <property type="entry name" value="ANKYRIN REPEAT-CONTAINING PROTEIN"/>
    <property type="match status" value="1"/>
</dbReference>
<dbReference type="AlphaFoldDB" id="A0AAD9GRE0"/>
<evidence type="ECO:0000313" key="1">
    <source>
        <dbReference type="EMBL" id="KAK1943427.1"/>
    </source>
</evidence>
<dbReference type="InterPro" id="IPR002110">
    <property type="entry name" value="Ankyrin_rpt"/>
</dbReference>
<dbReference type="InterPro" id="IPR052050">
    <property type="entry name" value="SecEffector_AnkRepeat"/>
</dbReference>
<dbReference type="InterPro" id="IPR036770">
    <property type="entry name" value="Ankyrin_rpt-contain_sf"/>
</dbReference>
<dbReference type="EMBL" id="JASMQC010000007">
    <property type="protein sequence ID" value="KAK1943427.1"/>
    <property type="molecule type" value="Genomic_DNA"/>
</dbReference>
<dbReference type="Gene3D" id="1.25.40.20">
    <property type="entry name" value="Ankyrin repeat-containing domain"/>
    <property type="match status" value="4"/>
</dbReference>
<keyword evidence="2" id="KW-1185">Reference proteome</keyword>
<comment type="caution">
    <text evidence="1">The sequence shown here is derived from an EMBL/GenBank/DDBJ whole genome shotgun (WGS) entry which is preliminary data.</text>
</comment>
<dbReference type="SUPFAM" id="SSF48403">
    <property type="entry name" value="Ankyrin repeat"/>
    <property type="match status" value="2"/>
</dbReference>
<protein>
    <submittedName>
        <fullName evidence="1">Ankyrin repeat protein</fullName>
    </submittedName>
</protein>
<proteinExistence type="predicted"/>